<accession>A0A5C5ZGJ8</accession>
<dbReference type="Pfam" id="PF00534">
    <property type="entry name" value="Glycos_transf_1"/>
    <property type="match status" value="1"/>
</dbReference>
<feature type="domain" description="Glycosyl transferase family 1" evidence="4">
    <location>
        <begin position="170"/>
        <end position="327"/>
    </location>
</feature>
<dbReference type="SUPFAM" id="SSF53756">
    <property type="entry name" value="UDP-Glycosyltransferase/glycogen phosphorylase"/>
    <property type="match status" value="1"/>
</dbReference>
<comment type="similarity">
    <text evidence="1">Belongs to the glycosyltransferase group 1 family. Glycosyltransferase 4 subfamily.</text>
</comment>
<sequence length="356" mass="39797">MWAMIGTPELFVTNFHRRFTGVSATADAVVSQQNGRFNMKLVGDPLPSGPQPLSYRQAVALSRRAPIDHPFAIWHVRRNQEMMAAIVARDVLRLPIRIVFTSAAQRYHSYVPRAMIAKMDAVVATTQKAANYVPHVADVIPHGVDTLRFEPAEDRSIAWRSLNLPGDHGIGIVGRIRPEKGTDRFVDAMCRLLPQRPGFTAVMLGRVMPSDQEFQKQLQRRIADVGLEDRIVFMGEQPSSKIPQWMRSLSLLVAPARYEGYGMTPLEAMASGVAVVATDTGVYRSILQDGETGYVVDLDDQVALEEALFAITADPDQLLRMGQTARRYATEHLSLQAETDGYSRIYQELWQGQTFE</sequence>
<comment type="caution">
    <text evidence="5">The sequence shown here is derived from an EMBL/GenBank/DDBJ whole genome shotgun (WGS) entry which is preliminary data.</text>
</comment>
<dbReference type="InterPro" id="IPR001296">
    <property type="entry name" value="Glyco_trans_1"/>
</dbReference>
<evidence type="ECO:0000313" key="6">
    <source>
        <dbReference type="Proteomes" id="UP000316213"/>
    </source>
</evidence>
<dbReference type="AlphaFoldDB" id="A0A5C5ZGJ8"/>
<keyword evidence="2 5" id="KW-0328">Glycosyltransferase</keyword>
<reference evidence="5 6" key="1">
    <citation type="submission" date="2019-02" db="EMBL/GenBank/DDBJ databases">
        <title>Deep-cultivation of Planctomycetes and their phenomic and genomic characterization uncovers novel biology.</title>
        <authorList>
            <person name="Wiegand S."/>
            <person name="Jogler M."/>
            <person name="Boedeker C."/>
            <person name="Pinto D."/>
            <person name="Vollmers J."/>
            <person name="Rivas-Marin E."/>
            <person name="Kohn T."/>
            <person name="Peeters S.H."/>
            <person name="Heuer A."/>
            <person name="Rast P."/>
            <person name="Oberbeckmann S."/>
            <person name="Bunk B."/>
            <person name="Jeske O."/>
            <person name="Meyerdierks A."/>
            <person name="Storesund J.E."/>
            <person name="Kallscheuer N."/>
            <person name="Luecker S."/>
            <person name="Lage O.M."/>
            <person name="Pohl T."/>
            <person name="Merkel B.J."/>
            <person name="Hornburger P."/>
            <person name="Mueller R.-W."/>
            <person name="Bruemmer F."/>
            <person name="Labrenz M."/>
            <person name="Spormann A.M."/>
            <person name="Op Den Camp H."/>
            <person name="Overmann J."/>
            <person name="Amann R."/>
            <person name="Jetten M.S.M."/>
            <person name="Mascher T."/>
            <person name="Medema M.H."/>
            <person name="Devos D.P."/>
            <person name="Kaster A.-K."/>
            <person name="Ovreas L."/>
            <person name="Rohde M."/>
            <person name="Galperin M.Y."/>
            <person name="Jogler C."/>
        </authorList>
    </citation>
    <scope>NUCLEOTIDE SEQUENCE [LARGE SCALE GENOMIC DNA]</scope>
    <source>
        <strain evidence="5 6">Pla100</strain>
    </source>
</reference>
<proteinExistence type="inferred from homology"/>
<dbReference type="Gene3D" id="3.40.50.2000">
    <property type="entry name" value="Glycogen Phosphorylase B"/>
    <property type="match status" value="1"/>
</dbReference>
<dbReference type="CDD" id="cd03801">
    <property type="entry name" value="GT4_PimA-like"/>
    <property type="match status" value="1"/>
</dbReference>
<evidence type="ECO:0000256" key="1">
    <source>
        <dbReference type="ARBA" id="ARBA00009481"/>
    </source>
</evidence>
<evidence type="ECO:0000313" key="5">
    <source>
        <dbReference type="EMBL" id="TWT86346.1"/>
    </source>
</evidence>
<evidence type="ECO:0000256" key="2">
    <source>
        <dbReference type="ARBA" id="ARBA00022676"/>
    </source>
</evidence>
<evidence type="ECO:0000259" key="4">
    <source>
        <dbReference type="Pfam" id="PF00534"/>
    </source>
</evidence>
<dbReference type="GO" id="GO:0043750">
    <property type="term" value="F:phosphatidylinositol alpha-mannosyltransferase activity"/>
    <property type="evidence" value="ECO:0007669"/>
    <property type="project" value="UniProtKB-EC"/>
</dbReference>
<dbReference type="EMBL" id="SJPM01000037">
    <property type="protein sequence ID" value="TWT86346.1"/>
    <property type="molecule type" value="Genomic_DNA"/>
</dbReference>
<keyword evidence="6" id="KW-1185">Reference proteome</keyword>
<gene>
    <name evidence="5" type="primary">pimB_3</name>
    <name evidence="5" type="ORF">Pla100_61320</name>
</gene>
<organism evidence="5 6">
    <name type="scientific">Neorhodopirellula pilleata</name>
    <dbReference type="NCBI Taxonomy" id="2714738"/>
    <lineage>
        <taxon>Bacteria</taxon>
        <taxon>Pseudomonadati</taxon>
        <taxon>Planctomycetota</taxon>
        <taxon>Planctomycetia</taxon>
        <taxon>Pirellulales</taxon>
        <taxon>Pirellulaceae</taxon>
        <taxon>Neorhodopirellula</taxon>
    </lineage>
</organism>
<name>A0A5C5ZGJ8_9BACT</name>
<dbReference type="EC" id="2.4.1.345" evidence="5"/>
<protein>
    <submittedName>
        <fullName evidence="5">GDP-mannose-dependent alpha-(1-6)-phosphatidylinositol monomannoside mannosyltransferase</fullName>
        <ecNumber evidence="5">2.4.1.345</ecNumber>
    </submittedName>
</protein>
<evidence type="ECO:0000256" key="3">
    <source>
        <dbReference type="ARBA" id="ARBA00022679"/>
    </source>
</evidence>
<dbReference type="Proteomes" id="UP000316213">
    <property type="component" value="Unassembled WGS sequence"/>
</dbReference>
<dbReference type="PANTHER" id="PTHR12526">
    <property type="entry name" value="GLYCOSYLTRANSFERASE"/>
    <property type="match status" value="1"/>
</dbReference>
<keyword evidence="3 5" id="KW-0808">Transferase</keyword>
<dbReference type="PANTHER" id="PTHR12526:SF640">
    <property type="entry name" value="COLANIC ACID BIOSYNTHESIS GLYCOSYLTRANSFERASE WCAL-RELATED"/>
    <property type="match status" value="1"/>
</dbReference>